<accession>A0A848GL09</accession>
<dbReference type="EMBL" id="JABBGC010000001">
    <property type="protein sequence ID" value="NML37493.1"/>
    <property type="molecule type" value="Genomic_DNA"/>
</dbReference>
<organism evidence="2 3">
    <name type="scientific">Chitinophaga fulva</name>
    <dbReference type="NCBI Taxonomy" id="2728842"/>
    <lineage>
        <taxon>Bacteria</taxon>
        <taxon>Pseudomonadati</taxon>
        <taxon>Bacteroidota</taxon>
        <taxon>Chitinophagia</taxon>
        <taxon>Chitinophagales</taxon>
        <taxon>Chitinophagaceae</taxon>
        <taxon>Chitinophaga</taxon>
    </lineage>
</organism>
<proteinExistence type="predicted"/>
<feature type="coiled-coil region" evidence="1">
    <location>
        <begin position="261"/>
        <end position="288"/>
    </location>
</feature>
<evidence type="ECO:0000313" key="3">
    <source>
        <dbReference type="Proteomes" id="UP000583266"/>
    </source>
</evidence>
<keyword evidence="3" id="KW-1185">Reference proteome</keyword>
<sequence length="759" mass="86289">MPAHAQLNVFKGAAVNDTGHLILRLGCKAPFFVPVELYGKRDSIPAPVVRKRMPVKVMPDQHRAPWITIHGNISYDLFYQSNVDTPYVEHDIYQHTVQTVLDLTVKNRYPLHLAFSTQMGNSNLFRNITGINLQYTNRDLKQMLLARAREWDSRKLKQLQELDKLRSAIANAGANLASLRAWLSSQVQLQRLIEERERNFYGIADSVKQIAGGLGNVDQWRNKLRVDPNQIADKWKLKSKIDQAKDSLKKKLPENSFENYYRKKQQEADSLSGQLAAAETKYRALNAKYGQKAASLVDAITHSKTNQELVSALDQMNLPDSMLPKGYKTLLSVRSFGIGRTMVNYSELTAKDISITGVQLEYNPSFYLAVASGAVDYRFRNYIVKENRSRQYLNLIRAGIGMKEGNNVILTYYTGKKDLYNMNTQGADPATYAGQHIMGIALEGQWRLNRSTFITAEMAKSSMPHYARASSHESPFNSMLNFSSRDNEAYALKFNTVVEKTHTNVSGMFKQMGRDFQSFSLYTTGSKQTAWNIRIDQPFFKRQLTISAAIRKNDYVTYMMPANYHSNTVFKSLQATWRKKYWPVITVGYQPSSQLMKLSDDHFVENLFYTLTGTASHYYSLHGIKMNSVVSYSQFYNRQTDSNFVYFNSKNLMASQTLFLGRFTLNGQLSAAVNQEYGLYGAGGDVSWKVLDWLELGGGMKYNRQTVYGLSLLGYSGHSKFRIPWIGEIGLYADKGFIPGANKKLVTNNTGRVTYTRTF</sequence>
<dbReference type="Proteomes" id="UP000583266">
    <property type="component" value="Unassembled WGS sequence"/>
</dbReference>
<gene>
    <name evidence="2" type="ORF">HHL17_09855</name>
</gene>
<protein>
    <submittedName>
        <fullName evidence="2">Uncharacterized protein</fullName>
    </submittedName>
</protein>
<name>A0A848GL09_9BACT</name>
<evidence type="ECO:0000256" key="1">
    <source>
        <dbReference type="SAM" id="Coils"/>
    </source>
</evidence>
<evidence type="ECO:0000313" key="2">
    <source>
        <dbReference type="EMBL" id="NML37493.1"/>
    </source>
</evidence>
<dbReference type="AlphaFoldDB" id="A0A848GL09"/>
<reference evidence="2 3" key="1">
    <citation type="submission" date="2020-04" db="EMBL/GenBank/DDBJ databases">
        <title>Chitinophaga sp. G-6-1-13 sp. nov., isolated from soil.</title>
        <authorList>
            <person name="Dahal R.H."/>
            <person name="Chaudhary D.K."/>
        </authorList>
    </citation>
    <scope>NUCLEOTIDE SEQUENCE [LARGE SCALE GENOMIC DNA]</scope>
    <source>
        <strain evidence="2 3">G-6-1-13</strain>
    </source>
</reference>
<keyword evidence="1" id="KW-0175">Coiled coil</keyword>
<comment type="caution">
    <text evidence="2">The sequence shown here is derived from an EMBL/GenBank/DDBJ whole genome shotgun (WGS) entry which is preliminary data.</text>
</comment>
<dbReference type="RefSeq" id="WP_169224552.1">
    <property type="nucleotide sequence ID" value="NZ_JABBGC010000001.1"/>
</dbReference>